<dbReference type="SMART" id="SM00298">
    <property type="entry name" value="CHROMO"/>
    <property type="match status" value="1"/>
</dbReference>
<evidence type="ECO:0000256" key="10">
    <source>
        <dbReference type="ARBA" id="ARBA00022884"/>
    </source>
</evidence>
<comment type="caution">
    <text evidence="20">The sequence shown here is derived from an EMBL/GenBank/DDBJ whole genome shotgun (WGS) entry which is preliminary data.</text>
</comment>
<dbReference type="InterPro" id="IPR056924">
    <property type="entry name" value="SH3_Tf2-1"/>
</dbReference>
<proteinExistence type="predicted"/>
<evidence type="ECO:0000256" key="8">
    <source>
        <dbReference type="ARBA" id="ARBA00022801"/>
    </source>
</evidence>
<dbReference type="PANTHER" id="PTHR37984:SF5">
    <property type="entry name" value="PROTEIN NYNRIN-LIKE"/>
    <property type="match status" value="1"/>
</dbReference>
<feature type="domain" description="Integrase catalytic" evidence="19">
    <location>
        <begin position="500"/>
        <end position="659"/>
    </location>
</feature>
<keyword evidence="12" id="KW-0695">RNA-directed DNA polymerase</keyword>
<dbReference type="InterPro" id="IPR050951">
    <property type="entry name" value="Retrovirus_Pol_polyprotein"/>
</dbReference>
<dbReference type="EMBL" id="BPQB01000260">
    <property type="protein sequence ID" value="GJF00952.1"/>
    <property type="molecule type" value="Genomic_DNA"/>
</dbReference>
<dbReference type="InterPro" id="IPR041577">
    <property type="entry name" value="RT_RNaseH_2"/>
</dbReference>
<dbReference type="SUPFAM" id="SSF54160">
    <property type="entry name" value="Chromo domain-like"/>
    <property type="match status" value="1"/>
</dbReference>
<evidence type="ECO:0000256" key="9">
    <source>
        <dbReference type="ARBA" id="ARBA00022842"/>
    </source>
</evidence>
<dbReference type="Gene3D" id="2.40.50.40">
    <property type="match status" value="1"/>
</dbReference>
<evidence type="ECO:0000259" key="18">
    <source>
        <dbReference type="PROSITE" id="PS50013"/>
    </source>
</evidence>
<keyword evidence="7" id="KW-0255">Endonuclease</keyword>
<dbReference type="GO" id="GO:0006508">
    <property type="term" value="P:proteolysis"/>
    <property type="evidence" value="ECO:0007669"/>
    <property type="project" value="UniProtKB-KW"/>
</dbReference>
<dbReference type="GO" id="GO:0005634">
    <property type="term" value="C:nucleus"/>
    <property type="evidence" value="ECO:0007669"/>
    <property type="project" value="UniProtKB-ARBA"/>
</dbReference>
<dbReference type="GO" id="GO:0006338">
    <property type="term" value="P:chromatin remodeling"/>
    <property type="evidence" value="ECO:0007669"/>
    <property type="project" value="UniProtKB-ARBA"/>
</dbReference>
<evidence type="ECO:0000256" key="3">
    <source>
        <dbReference type="ARBA" id="ARBA00022695"/>
    </source>
</evidence>
<dbReference type="GO" id="GO:0003723">
    <property type="term" value="F:RNA binding"/>
    <property type="evidence" value="ECO:0007669"/>
    <property type="project" value="UniProtKB-KW"/>
</dbReference>
<dbReference type="InterPro" id="IPR041588">
    <property type="entry name" value="Integrase_H2C2"/>
</dbReference>
<accession>A0A9P3GTU7</accession>
<keyword evidence="13" id="KW-0239">DNA-directed DNA polymerase</keyword>
<evidence type="ECO:0000256" key="11">
    <source>
        <dbReference type="ARBA" id="ARBA00022908"/>
    </source>
</evidence>
<dbReference type="InterPro" id="IPR043128">
    <property type="entry name" value="Rev_trsase/Diguanyl_cyclase"/>
</dbReference>
<reference evidence="20 21" key="1">
    <citation type="submission" date="2021-08" db="EMBL/GenBank/DDBJ databases">
        <title>Draft Genome Sequence of Phanerochaete sordida strain YK-624.</title>
        <authorList>
            <person name="Mori T."/>
            <person name="Dohra H."/>
            <person name="Suzuki T."/>
            <person name="Kawagishi H."/>
            <person name="Hirai H."/>
        </authorList>
    </citation>
    <scope>NUCLEOTIDE SEQUENCE [LARGE SCALE GENOMIC DNA]</scope>
    <source>
        <strain evidence="20 21">YK-624</strain>
    </source>
</reference>
<protein>
    <submittedName>
        <fullName evidence="20">Polyprotein</fullName>
    </submittedName>
</protein>
<keyword evidence="2" id="KW-0808">Transferase</keyword>
<dbReference type="Gene3D" id="3.30.70.270">
    <property type="match status" value="1"/>
</dbReference>
<sequence length="866" mass="98172">MIAGPLFALLKKNVRWHWGAAEEHAFLELKRALQAAPVLGHPEQGRPYRLYTDASDEALGCALQQVQPIEVKDLKGSRCYERLRTAHTSGLSVPRLVTSLAPAVKDAAFTDTWGADLDSSSVHVERVIGYWSRTFKPAERNYSATEREALAAKEGLVKFQPFIEGEDIALVTDHAALQWAHTYENANRRLAAWGAVFSAYKPGLTICHRPGRVHSNVDPLSRLPRDLKTGEVRGPPAHDSPAHDYTPTLKPDNSLAAEHERRESSAPKATFAAEVADGRRNTIERSVLAVTRAQAKGRGDAAVREPKEKGKGRPDPLSETSKTAVGGARPASQPTPSAHETDERDLYERRRDWESENALPKPTLLVHMKEEVKQAFRDAYQADPAFASKWSEGDERGNSWYQGKRYFKDADGLLYFKDADFQPRLCVPARERAGLLRIVHESPFEAAHAGFERSWKRLAPVFYWPKMRRDVERFCKTCEVCQKTKSRNYLRYGFLLPNPIPHRPFEAISMDLIVGLPMSGEYNAIWVVVDRLTKLGIFAPTTSGIGAEEFALLFVKLVACRFGLPDAIISDRDPRWTHLFWKAVAQYLKTEMWLSSAHHPQHDGQTEIINRQVETMLRAYVQRNRADWAEYLPLIEHAYNSAASASTGTSPFFLLYGFHSRDSLGSTRRVEDVKRETAADAVEFLEKIESVRQTARDAIARSQEKQAVSYNKGRRILDLKEGDKVLIDPHALQWLESKGEGSKLAQRFIGPFAVQERVGPNTYRLDLPHNYPGLPIFNVHHLKPFFPSDCAWEPRATLPETRPKKLKDEEYQVEKVVGHRFNRKKGSVEFLVHWEGYSPLYDSWLSARDLRNASQRLFDYRSEHGL</sequence>
<dbReference type="PANTHER" id="PTHR37984">
    <property type="entry name" value="PROTEIN CBG26694"/>
    <property type="match status" value="1"/>
</dbReference>
<evidence type="ECO:0000256" key="1">
    <source>
        <dbReference type="ARBA" id="ARBA00022670"/>
    </source>
</evidence>
<keyword evidence="3" id="KW-0548">Nucleotidyltransferase</keyword>
<evidence type="ECO:0000256" key="4">
    <source>
        <dbReference type="ARBA" id="ARBA00022722"/>
    </source>
</evidence>
<dbReference type="InterPro" id="IPR012337">
    <property type="entry name" value="RNaseH-like_sf"/>
</dbReference>
<dbReference type="InterPro" id="IPR023780">
    <property type="entry name" value="Chromo_domain"/>
</dbReference>
<dbReference type="FunFam" id="1.10.340.70:FF:000001">
    <property type="entry name" value="Retrovirus-related Pol polyprotein from transposon gypsy-like Protein"/>
    <property type="match status" value="1"/>
</dbReference>
<dbReference type="InterPro" id="IPR043502">
    <property type="entry name" value="DNA/RNA_pol_sf"/>
</dbReference>
<keyword evidence="21" id="KW-1185">Reference proteome</keyword>
<dbReference type="SUPFAM" id="SSF56672">
    <property type="entry name" value="DNA/RNA polymerases"/>
    <property type="match status" value="1"/>
</dbReference>
<dbReference type="GO" id="GO:0046872">
    <property type="term" value="F:metal ion binding"/>
    <property type="evidence" value="ECO:0007669"/>
    <property type="project" value="UniProtKB-KW"/>
</dbReference>
<evidence type="ECO:0000256" key="6">
    <source>
        <dbReference type="ARBA" id="ARBA00022750"/>
    </source>
</evidence>
<dbReference type="PROSITE" id="PS50013">
    <property type="entry name" value="CHROMO_2"/>
    <property type="match status" value="1"/>
</dbReference>
<keyword evidence="10" id="KW-0694">RNA-binding</keyword>
<dbReference type="OrthoDB" id="3240190at2759"/>
<dbReference type="InterPro" id="IPR001584">
    <property type="entry name" value="Integrase_cat-core"/>
</dbReference>
<keyword evidence="4" id="KW-0540">Nuclease</keyword>
<feature type="domain" description="Chromo" evidence="18">
    <location>
        <begin position="811"/>
        <end position="866"/>
    </location>
</feature>
<evidence type="ECO:0000256" key="15">
    <source>
        <dbReference type="ARBA" id="ARBA00023172"/>
    </source>
</evidence>
<dbReference type="SUPFAM" id="SSF53098">
    <property type="entry name" value="Ribonuclease H-like"/>
    <property type="match status" value="1"/>
</dbReference>
<feature type="compositionally biased region" description="Basic and acidic residues" evidence="17">
    <location>
        <begin position="339"/>
        <end position="353"/>
    </location>
</feature>
<dbReference type="PROSITE" id="PS50994">
    <property type="entry name" value="INTEGRASE"/>
    <property type="match status" value="1"/>
</dbReference>
<feature type="region of interest" description="Disordered" evidence="17">
    <location>
        <begin position="291"/>
        <end position="353"/>
    </location>
</feature>
<keyword evidence="5" id="KW-0479">Metal-binding</keyword>
<evidence type="ECO:0000256" key="16">
    <source>
        <dbReference type="ARBA" id="ARBA00023268"/>
    </source>
</evidence>
<dbReference type="GO" id="GO:0004190">
    <property type="term" value="F:aspartic-type endopeptidase activity"/>
    <property type="evidence" value="ECO:0007669"/>
    <property type="project" value="UniProtKB-KW"/>
</dbReference>
<organism evidence="20 21">
    <name type="scientific">Phanerochaete sordida</name>
    <dbReference type="NCBI Taxonomy" id="48140"/>
    <lineage>
        <taxon>Eukaryota</taxon>
        <taxon>Fungi</taxon>
        <taxon>Dikarya</taxon>
        <taxon>Basidiomycota</taxon>
        <taxon>Agaricomycotina</taxon>
        <taxon>Agaricomycetes</taxon>
        <taxon>Polyporales</taxon>
        <taxon>Phanerochaetaceae</taxon>
        <taxon>Phanerochaete</taxon>
    </lineage>
</organism>
<dbReference type="Pfam" id="PF17919">
    <property type="entry name" value="RT_RNaseH_2"/>
    <property type="match status" value="1"/>
</dbReference>
<dbReference type="Gene3D" id="1.10.340.70">
    <property type="match status" value="1"/>
</dbReference>
<feature type="region of interest" description="Disordered" evidence="17">
    <location>
        <begin position="211"/>
        <end position="273"/>
    </location>
</feature>
<dbReference type="GO" id="GO:0003677">
    <property type="term" value="F:DNA binding"/>
    <property type="evidence" value="ECO:0007669"/>
    <property type="project" value="UniProtKB-KW"/>
</dbReference>
<evidence type="ECO:0000256" key="17">
    <source>
        <dbReference type="SAM" id="MobiDB-lite"/>
    </source>
</evidence>
<dbReference type="GO" id="GO:0004519">
    <property type="term" value="F:endonuclease activity"/>
    <property type="evidence" value="ECO:0007669"/>
    <property type="project" value="UniProtKB-KW"/>
</dbReference>
<keyword evidence="14" id="KW-0238">DNA-binding</keyword>
<dbReference type="InterPro" id="IPR016197">
    <property type="entry name" value="Chromo-like_dom_sf"/>
</dbReference>
<evidence type="ECO:0000256" key="2">
    <source>
        <dbReference type="ARBA" id="ARBA00022679"/>
    </source>
</evidence>
<evidence type="ECO:0000256" key="14">
    <source>
        <dbReference type="ARBA" id="ARBA00023125"/>
    </source>
</evidence>
<evidence type="ECO:0000256" key="12">
    <source>
        <dbReference type="ARBA" id="ARBA00022918"/>
    </source>
</evidence>
<evidence type="ECO:0000256" key="7">
    <source>
        <dbReference type="ARBA" id="ARBA00022759"/>
    </source>
</evidence>
<dbReference type="GO" id="GO:0015074">
    <property type="term" value="P:DNA integration"/>
    <property type="evidence" value="ECO:0007669"/>
    <property type="project" value="UniProtKB-KW"/>
</dbReference>
<keyword evidence="16" id="KW-0511">Multifunctional enzyme</keyword>
<dbReference type="Proteomes" id="UP000703269">
    <property type="component" value="Unassembled WGS sequence"/>
</dbReference>
<dbReference type="Pfam" id="PF00385">
    <property type="entry name" value="Chromo"/>
    <property type="match status" value="1"/>
</dbReference>
<dbReference type="CDD" id="cd09274">
    <property type="entry name" value="RNase_HI_RT_Ty3"/>
    <property type="match status" value="1"/>
</dbReference>
<dbReference type="GO" id="GO:0003887">
    <property type="term" value="F:DNA-directed DNA polymerase activity"/>
    <property type="evidence" value="ECO:0007669"/>
    <property type="project" value="UniProtKB-KW"/>
</dbReference>
<keyword evidence="15" id="KW-0233">DNA recombination</keyword>
<keyword evidence="6" id="KW-0064">Aspartyl protease</keyword>
<dbReference type="InterPro" id="IPR041373">
    <property type="entry name" value="RT_RNaseH"/>
</dbReference>
<evidence type="ECO:0000313" key="20">
    <source>
        <dbReference type="EMBL" id="GJF00952.1"/>
    </source>
</evidence>
<keyword evidence="1" id="KW-0645">Protease</keyword>
<dbReference type="CDD" id="cd00024">
    <property type="entry name" value="CD_CSD"/>
    <property type="match status" value="1"/>
</dbReference>
<dbReference type="Pfam" id="PF17921">
    <property type="entry name" value="Integrase_H2C2"/>
    <property type="match status" value="1"/>
</dbReference>
<keyword evidence="9" id="KW-0460">Magnesium</keyword>
<evidence type="ECO:0000256" key="13">
    <source>
        <dbReference type="ARBA" id="ARBA00022932"/>
    </source>
</evidence>
<dbReference type="InterPro" id="IPR000953">
    <property type="entry name" value="Chromo/chromo_shadow_dom"/>
</dbReference>
<evidence type="ECO:0000259" key="19">
    <source>
        <dbReference type="PROSITE" id="PS50994"/>
    </source>
</evidence>
<name>A0A9P3GTU7_9APHY</name>
<keyword evidence="11" id="KW-0229">DNA integration</keyword>
<gene>
    <name evidence="20" type="ORF">PsYK624_172560</name>
</gene>
<dbReference type="GO" id="GO:0006310">
    <property type="term" value="P:DNA recombination"/>
    <property type="evidence" value="ECO:0007669"/>
    <property type="project" value="UniProtKB-KW"/>
</dbReference>
<evidence type="ECO:0000256" key="5">
    <source>
        <dbReference type="ARBA" id="ARBA00022723"/>
    </source>
</evidence>
<keyword evidence="8" id="KW-0378">Hydrolase</keyword>
<dbReference type="InterPro" id="IPR036397">
    <property type="entry name" value="RNaseH_sf"/>
</dbReference>
<dbReference type="Gene3D" id="3.30.420.10">
    <property type="entry name" value="Ribonuclease H-like superfamily/Ribonuclease H"/>
    <property type="match status" value="1"/>
</dbReference>
<feature type="compositionally biased region" description="Basic and acidic residues" evidence="17">
    <location>
        <begin position="297"/>
        <end position="316"/>
    </location>
</feature>
<dbReference type="GO" id="GO:0003964">
    <property type="term" value="F:RNA-directed DNA polymerase activity"/>
    <property type="evidence" value="ECO:0007669"/>
    <property type="project" value="UniProtKB-KW"/>
</dbReference>
<dbReference type="Pfam" id="PF17917">
    <property type="entry name" value="RT_RNaseH"/>
    <property type="match status" value="1"/>
</dbReference>
<dbReference type="AlphaFoldDB" id="A0A9P3GTU7"/>
<dbReference type="Pfam" id="PF24626">
    <property type="entry name" value="SH3_Tf2-1"/>
    <property type="match status" value="1"/>
</dbReference>
<evidence type="ECO:0000313" key="21">
    <source>
        <dbReference type="Proteomes" id="UP000703269"/>
    </source>
</evidence>